<feature type="compositionally biased region" description="Low complexity" evidence="1">
    <location>
        <begin position="68"/>
        <end position="78"/>
    </location>
</feature>
<feature type="region of interest" description="Disordered" evidence="1">
    <location>
        <begin position="153"/>
        <end position="263"/>
    </location>
</feature>
<evidence type="ECO:0000313" key="3">
    <source>
        <dbReference type="Proteomes" id="UP000298642"/>
    </source>
</evidence>
<evidence type="ECO:0000313" key="2">
    <source>
        <dbReference type="EMBL" id="QCI58573.1"/>
    </source>
</evidence>
<organism evidence="2 3">
    <name type="scientific">Dysosmobacter welbionis</name>
    <dbReference type="NCBI Taxonomy" id="2093857"/>
    <lineage>
        <taxon>Bacteria</taxon>
        <taxon>Bacillati</taxon>
        <taxon>Bacillota</taxon>
        <taxon>Clostridia</taxon>
        <taxon>Eubacteriales</taxon>
        <taxon>Oscillospiraceae</taxon>
        <taxon>Dysosmobacter</taxon>
    </lineage>
</organism>
<dbReference type="KEGG" id="obj:EIO64_04510"/>
<dbReference type="RefSeq" id="WP_136890865.1">
    <property type="nucleotide sequence ID" value="NZ_CP034413.3"/>
</dbReference>
<evidence type="ECO:0000256" key="1">
    <source>
        <dbReference type="SAM" id="MobiDB-lite"/>
    </source>
</evidence>
<dbReference type="AlphaFoldDB" id="A0A4D7ALN7"/>
<feature type="region of interest" description="Disordered" evidence="1">
    <location>
        <begin position="40"/>
        <end position="131"/>
    </location>
</feature>
<dbReference type="Proteomes" id="UP000298642">
    <property type="component" value="Chromosome"/>
</dbReference>
<sequence>MADISSFLKKILSAIYGEEVRGSIHDALAAMNTESSSAMEFASTAKDSAQANAAAAKKSAEDAEKKATSASESAAAAALSEGSIKTSEENVNKQAADAKEAAAGAKASETEAKNSEEIAKQKAQEATDAKTAAMLAEGEVKAAEERVRTIRSEAETLGAQATADRNAAEEARAAAEAARDAAVKSQNGAKASEDAAAVSKTDAEAAKTAAVDARDKAQTAKTAAENARESAENSEANAKTYKESAAESAATAQQYSGKPPKPENGTWWIWDAEKGTYVNTNISCELTGPTGNGIQSIQLTQGNHTPGSTDIYTVTMTDGSKYNIAVYNGLNGTGTGDVLGIHFDLVLPASGWSNGSITVAESRLVAAAKYKYLIDAYEASREEYLECSVRPKDISTTGFITFVNDTDPIKDITVNIVRLELSVNAEEGGE</sequence>
<proteinExistence type="predicted"/>
<keyword evidence="3" id="KW-1185">Reference proteome</keyword>
<gene>
    <name evidence="2" type="ORF">EIO64_04510</name>
</gene>
<protein>
    <submittedName>
        <fullName evidence="2">Uncharacterized protein</fullName>
    </submittedName>
</protein>
<dbReference type="EMBL" id="CP034413">
    <property type="protein sequence ID" value="QCI58573.1"/>
    <property type="molecule type" value="Genomic_DNA"/>
</dbReference>
<accession>A0A4D7ALN7</accession>
<feature type="compositionally biased region" description="Basic and acidic residues" evidence="1">
    <location>
        <begin position="166"/>
        <end position="182"/>
    </location>
</feature>
<feature type="compositionally biased region" description="Basic and acidic residues" evidence="1">
    <location>
        <begin position="86"/>
        <end position="100"/>
    </location>
</feature>
<name>A0A4D7ALN7_9FIRM</name>
<reference evidence="3" key="1">
    <citation type="submission" date="2018-12" db="EMBL/GenBank/DDBJ databases">
        <title>Dusodibacter welbiota gen. nov., sp. nov., isolated from human faeces and emended description of the Oscillibacter genus.</title>
        <authorList>
            <person name="Le Roy T."/>
            <person name="Van der Smissen P."/>
            <person name="Delzenne N."/>
            <person name="Muccioli G."/>
            <person name="Collet J.F."/>
            <person name="Cani P.D."/>
        </authorList>
    </citation>
    <scope>NUCLEOTIDE SEQUENCE [LARGE SCALE GENOMIC DNA]</scope>
    <source>
        <strain evidence="3">J115</strain>
    </source>
</reference>
<feature type="compositionally biased region" description="Low complexity" evidence="1">
    <location>
        <begin position="42"/>
        <end position="57"/>
    </location>
</feature>
<feature type="compositionally biased region" description="Low complexity" evidence="1">
    <location>
        <begin position="246"/>
        <end position="255"/>
    </location>
</feature>
<feature type="compositionally biased region" description="Basic and acidic residues" evidence="1">
    <location>
        <begin position="108"/>
        <end position="128"/>
    </location>
</feature>
<feature type="compositionally biased region" description="Basic and acidic residues" evidence="1">
    <location>
        <begin position="58"/>
        <end position="67"/>
    </location>
</feature>